<organism evidence="2">
    <name type="scientific">bioreactor metagenome</name>
    <dbReference type="NCBI Taxonomy" id="1076179"/>
    <lineage>
        <taxon>unclassified sequences</taxon>
        <taxon>metagenomes</taxon>
        <taxon>ecological metagenomes</taxon>
    </lineage>
</organism>
<evidence type="ECO:0000313" key="2">
    <source>
        <dbReference type="EMBL" id="MPM80990.1"/>
    </source>
</evidence>
<gene>
    <name evidence="2" type="ORF">SDC9_128041</name>
</gene>
<feature type="compositionally biased region" description="Basic and acidic residues" evidence="1">
    <location>
        <begin position="65"/>
        <end position="78"/>
    </location>
</feature>
<dbReference type="AlphaFoldDB" id="A0A645CV06"/>
<name>A0A645CV06_9ZZZZ</name>
<feature type="compositionally biased region" description="Low complexity" evidence="1">
    <location>
        <begin position="79"/>
        <end position="88"/>
    </location>
</feature>
<feature type="region of interest" description="Disordered" evidence="1">
    <location>
        <begin position="54"/>
        <end position="88"/>
    </location>
</feature>
<reference evidence="2" key="1">
    <citation type="submission" date="2019-08" db="EMBL/GenBank/DDBJ databases">
        <authorList>
            <person name="Kucharzyk K."/>
            <person name="Murdoch R.W."/>
            <person name="Higgins S."/>
            <person name="Loffler F."/>
        </authorList>
    </citation>
    <scope>NUCLEOTIDE SEQUENCE</scope>
</reference>
<evidence type="ECO:0000256" key="1">
    <source>
        <dbReference type="SAM" id="MobiDB-lite"/>
    </source>
</evidence>
<proteinExistence type="predicted"/>
<protein>
    <submittedName>
        <fullName evidence="2">Uncharacterized protein</fullName>
    </submittedName>
</protein>
<accession>A0A645CV06</accession>
<sequence length="88" mass="10357">MQHEKESHLKRRRLCGAGQPRYRVLCVKRQKEHFTRNRRPRIAGSTRIKLCAGFKRAQPDQPRFQADRRRGAADRARQPPDAAKQLLQ</sequence>
<comment type="caution">
    <text evidence="2">The sequence shown here is derived from an EMBL/GenBank/DDBJ whole genome shotgun (WGS) entry which is preliminary data.</text>
</comment>
<dbReference type="EMBL" id="VSSQ01030453">
    <property type="protein sequence ID" value="MPM80990.1"/>
    <property type="molecule type" value="Genomic_DNA"/>
</dbReference>